<dbReference type="Gene3D" id="1.10.260.40">
    <property type="entry name" value="lambda repressor-like DNA-binding domains"/>
    <property type="match status" value="1"/>
</dbReference>
<dbReference type="PANTHER" id="PTHR36511">
    <property type="entry name" value="MERR FAMILY BACTERIAL REGULATORY PROTEIN"/>
    <property type="match status" value="1"/>
</dbReference>
<proteinExistence type="predicted"/>
<keyword evidence="1" id="KW-0805">Transcription regulation</keyword>
<name>A0AA41Z945_9SPHN</name>
<protein>
    <submittedName>
        <fullName evidence="5">Transcriptional regulator</fullName>
    </submittedName>
</protein>
<dbReference type="AlphaFoldDB" id="A0AA41Z945"/>
<reference evidence="5" key="1">
    <citation type="submission" date="2022-06" db="EMBL/GenBank/DDBJ databases">
        <title>Sphingomonas sp. nov. isolated from rhizosphere soil of tomato.</title>
        <authorList>
            <person name="Dong H."/>
            <person name="Gao R."/>
        </authorList>
    </citation>
    <scope>NUCLEOTIDE SEQUENCE</scope>
    <source>
        <strain evidence="5">MMSM24</strain>
    </source>
</reference>
<accession>A0AA41Z945</accession>
<evidence type="ECO:0000259" key="4">
    <source>
        <dbReference type="PROSITE" id="PS50943"/>
    </source>
</evidence>
<keyword evidence="3" id="KW-0804">Transcription</keyword>
<evidence type="ECO:0000313" key="6">
    <source>
        <dbReference type="Proteomes" id="UP001165565"/>
    </source>
</evidence>
<sequence length="94" mass="10190">MKSAFDKIAAGLEDAIAYAKGDDSRGRVATVDVKAVREATALTQAAFARTYHFPIGTLRDWEQGRRNPDAGSAMLLKMIQVDPKGVERIIAKVA</sequence>
<dbReference type="CDD" id="cd00093">
    <property type="entry name" value="HTH_XRE"/>
    <property type="match status" value="1"/>
</dbReference>
<feature type="domain" description="HTH cro/C1-type" evidence="4">
    <location>
        <begin position="33"/>
        <end position="86"/>
    </location>
</feature>
<dbReference type="RefSeq" id="WP_265268898.1">
    <property type="nucleotide sequence ID" value="NZ_JANFAU010000008.1"/>
</dbReference>
<dbReference type="InterPro" id="IPR010982">
    <property type="entry name" value="Lambda_DNA-bd_dom_sf"/>
</dbReference>
<keyword evidence="6" id="KW-1185">Reference proteome</keyword>
<dbReference type="PANTHER" id="PTHR36511:SF4">
    <property type="entry name" value="ANTITOXIN MQSA"/>
    <property type="match status" value="1"/>
</dbReference>
<dbReference type="EMBL" id="JANFAV010000006">
    <property type="protein sequence ID" value="MCW6535229.1"/>
    <property type="molecule type" value="Genomic_DNA"/>
</dbReference>
<organism evidence="5 6">
    <name type="scientific">Sphingomonas lycopersici</name>
    <dbReference type="NCBI Taxonomy" id="2951807"/>
    <lineage>
        <taxon>Bacteria</taxon>
        <taxon>Pseudomonadati</taxon>
        <taxon>Pseudomonadota</taxon>
        <taxon>Alphaproteobacteria</taxon>
        <taxon>Sphingomonadales</taxon>
        <taxon>Sphingomonadaceae</taxon>
        <taxon>Sphingomonas</taxon>
    </lineage>
</organism>
<dbReference type="Proteomes" id="UP001165565">
    <property type="component" value="Unassembled WGS sequence"/>
</dbReference>
<evidence type="ECO:0000256" key="2">
    <source>
        <dbReference type="ARBA" id="ARBA00023125"/>
    </source>
</evidence>
<dbReference type="InterPro" id="IPR001387">
    <property type="entry name" value="Cro/C1-type_HTH"/>
</dbReference>
<evidence type="ECO:0000313" key="5">
    <source>
        <dbReference type="EMBL" id="MCW6535229.1"/>
    </source>
</evidence>
<dbReference type="SUPFAM" id="SSF47413">
    <property type="entry name" value="lambda repressor-like DNA-binding domains"/>
    <property type="match status" value="1"/>
</dbReference>
<dbReference type="PROSITE" id="PS50943">
    <property type="entry name" value="HTH_CROC1"/>
    <property type="match status" value="1"/>
</dbReference>
<dbReference type="InterPro" id="IPR052359">
    <property type="entry name" value="HTH-type_reg/antitoxin"/>
</dbReference>
<keyword evidence="2" id="KW-0238">DNA-binding</keyword>
<comment type="caution">
    <text evidence="5">The sequence shown here is derived from an EMBL/GenBank/DDBJ whole genome shotgun (WGS) entry which is preliminary data.</text>
</comment>
<evidence type="ECO:0000256" key="3">
    <source>
        <dbReference type="ARBA" id="ARBA00023163"/>
    </source>
</evidence>
<evidence type="ECO:0000256" key="1">
    <source>
        <dbReference type="ARBA" id="ARBA00023015"/>
    </source>
</evidence>
<dbReference type="GO" id="GO:0003677">
    <property type="term" value="F:DNA binding"/>
    <property type="evidence" value="ECO:0007669"/>
    <property type="project" value="UniProtKB-KW"/>
</dbReference>
<gene>
    <name evidence="5" type="ORF">NEE01_10575</name>
</gene>